<evidence type="ECO:0000313" key="1">
    <source>
        <dbReference type="EMBL" id="CAG8526620.1"/>
    </source>
</evidence>
<evidence type="ECO:0000313" key="2">
    <source>
        <dbReference type="Proteomes" id="UP000789366"/>
    </source>
</evidence>
<dbReference type="EMBL" id="CAJVPW010003592">
    <property type="protein sequence ID" value="CAG8526620.1"/>
    <property type="molecule type" value="Genomic_DNA"/>
</dbReference>
<organism evidence="1 2">
    <name type="scientific">Cetraspora pellucida</name>
    <dbReference type="NCBI Taxonomy" id="1433469"/>
    <lineage>
        <taxon>Eukaryota</taxon>
        <taxon>Fungi</taxon>
        <taxon>Fungi incertae sedis</taxon>
        <taxon>Mucoromycota</taxon>
        <taxon>Glomeromycotina</taxon>
        <taxon>Glomeromycetes</taxon>
        <taxon>Diversisporales</taxon>
        <taxon>Gigasporaceae</taxon>
        <taxon>Cetraspora</taxon>
    </lineage>
</organism>
<reference evidence="1" key="1">
    <citation type="submission" date="2021-06" db="EMBL/GenBank/DDBJ databases">
        <authorList>
            <person name="Kallberg Y."/>
            <person name="Tangrot J."/>
            <person name="Rosling A."/>
        </authorList>
    </citation>
    <scope>NUCLEOTIDE SEQUENCE</scope>
    <source>
        <strain evidence="1">28 12/20/2015</strain>
    </source>
</reference>
<name>A0ACA9LEW0_9GLOM</name>
<dbReference type="Proteomes" id="UP000789366">
    <property type="component" value="Unassembled WGS sequence"/>
</dbReference>
<keyword evidence="2" id="KW-1185">Reference proteome</keyword>
<sequence length="83" mass="9682">MAELNHYRNQNEEQHIKVANIALPTVNQTEDQDITAEVPKIPFNEITNSDNIMSTKKRSSEYQLGDKKLKFIKYKNITINFNN</sequence>
<proteinExistence type="predicted"/>
<accession>A0ACA9LEW0</accession>
<gene>
    <name evidence="1" type="ORF">SPELUC_LOCUS4176</name>
</gene>
<comment type="caution">
    <text evidence="1">The sequence shown here is derived from an EMBL/GenBank/DDBJ whole genome shotgun (WGS) entry which is preliminary data.</text>
</comment>
<protein>
    <submittedName>
        <fullName evidence="1">3117_t:CDS:1</fullName>
    </submittedName>
</protein>